<organism evidence="3 4">
    <name type="scientific">Escallonia herrerae</name>
    <dbReference type="NCBI Taxonomy" id="1293975"/>
    <lineage>
        <taxon>Eukaryota</taxon>
        <taxon>Viridiplantae</taxon>
        <taxon>Streptophyta</taxon>
        <taxon>Embryophyta</taxon>
        <taxon>Tracheophyta</taxon>
        <taxon>Spermatophyta</taxon>
        <taxon>Magnoliopsida</taxon>
        <taxon>eudicotyledons</taxon>
        <taxon>Gunneridae</taxon>
        <taxon>Pentapetalae</taxon>
        <taxon>asterids</taxon>
        <taxon>campanulids</taxon>
        <taxon>Escalloniales</taxon>
        <taxon>Escalloniaceae</taxon>
        <taxon>Escallonia</taxon>
    </lineage>
</organism>
<comment type="caution">
    <text evidence="3">The sequence shown here is derived from an EMBL/GenBank/DDBJ whole genome shotgun (WGS) entry which is preliminary data.</text>
</comment>
<name>A0AA88VJY8_9ASTE</name>
<evidence type="ECO:0000259" key="2">
    <source>
        <dbReference type="Pfam" id="PF03732"/>
    </source>
</evidence>
<dbReference type="Proteomes" id="UP001188597">
    <property type="component" value="Unassembled WGS sequence"/>
</dbReference>
<dbReference type="EMBL" id="JAVXUP010001722">
    <property type="protein sequence ID" value="KAK3008754.1"/>
    <property type="molecule type" value="Genomic_DNA"/>
</dbReference>
<evidence type="ECO:0000313" key="3">
    <source>
        <dbReference type="EMBL" id="KAK3008754.1"/>
    </source>
</evidence>
<sequence length="263" mass="30356">MNVEDFLDWSAELDNFFVFHEIPMEKRVTLVAYKLKGGAQAWWKNLQNNRERQGKLPIRDWNRMKRELRSRFLPPDHEQVLFGLYQNCKQGFRSVEEYTTAFQRLSSRNNLSESEPQQVMRYVSGLRSAIQEKLSLLPIYTLDEAYNLSIKAENQLTRLPAYSRGNNSIAASPRNKPLTETSSNNQPVTKNQPVGHRSDLCRAAMDRGKVNLATREVELEGMTEDEEADEVCYAVGNGEESEEIEPLFVVRRLMLAPKIEEDP</sequence>
<dbReference type="AlphaFoldDB" id="A0AA88VJY8"/>
<proteinExistence type="predicted"/>
<reference evidence="3" key="1">
    <citation type="submission" date="2022-12" db="EMBL/GenBank/DDBJ databases">
        <title>Draft genome assemblies for two species of Escallonia (Escalloniales).</title>
        <authorList>
            <person name="Chanderbali A."/>
            <person name="Dervinis C."/>
            <person name="Anghel I."/>
            <person name="Soltis D."/>
            <person name="Soltis P."/>
            <person name="Zapata F."/>
        </authorList>
    </citation>
    <scope>NUCLEOTIDE SEQUENCE</scope>
    <source>
        <strain evidence="3">UCBG64.0493</strain>
        <tissue evidence="3">Leaf</tissue>
    </source>
</reference>
<feature type="region of interest" description="Disordered" evidence="1">
    <location>
        <begin position="164"/>
        <end position="197"/>
    </location>
</feature>
<protein>
    <recommendedName>
        <fullName evidence="2">Retrotransposon gag domain-containing protein</fullName>
    </recommendedName>
</protein>
<dbReference type="PANTHER" id="PTHR35046">
    <property type="entry name" value="ZINC KNUCKLE (CCHC-TYPE) FAMILY PROTEIN"/>
    <property type="match status" value="1"/>
</dbReference>
<dbReference type="InterPro" id="IPR005162">
    <property type="entry name" value="Retrotrans_gag_dom"/>
</dbReference>
<evidence type="ECO:0000313" key="4">
    <source>
        <dbReference type="Proteomes" id="UP001188597"/>
    </source>
</evidence>
<gene>
    <name evidence="3" type="ORF">RJ639_015313</name>
</gene>
<accession>A0AA88VJY8</accession>
<feature type="domain" description="Retrotransposon gag" evidence="2">
    <location>
        <begin position="30"/>
        <end position="127"/>
    </location>
</feature>
<feature type="compositionally biased region" description="Polar residues" evidence="1">
    <location>
        <begin position="178"/>
        <end position="192"/>
    </location>
</feature>
<keyword evidence="4" id="KW-1185">Reference proteome</keyword>
<dbReference type="PANTHER" id="PTHR35046:SF9">
    <property type="entry name" value="RNA-DIRECTED DNA POLYMERASE"/>
    <property type="match status" value="1"/>
</dbReference>
<dbReference type="Pfam" id="PF03732">
    <property type="entry name" value="Retrotrans_gag"/>
    <property type="match status" value="1"/>
</dbReference>
<evidence type="ECO:0000256" key="1">
    <source>
        <dbReference type="SAM" id="MobiDB-lite"/>
    </source>
</evidence>